<comment type="caution">
    <text evidence="1">The sequence shown here is derived from an EMBL/GenBank/DDBJ whole genome shotgun (WGS) entry which is preliminary data.</text>
</comment>
<dbReference type="EMBL" id="MVGT01004476">
    <property type="protein sequence ID" value="OUZ99417.1"/>
    <property type="molecule type" value="Genomic_DNA"/>
</dbReference>
<keyword evidence="2" id="KW-1185">Reference proteome</keyword>
<organism evidence="1 2">
    <name type="scientific">Macleaya cordata</name>
    <name type="common">Five-seeded plume-poppy</name>
    <name type="synonym">Bocconia cordata</name>
    <dbReference type="NCBI Taxonomy" id="56857"/>
    <lineage>
        <taxon>Eukaryota</taxon>
        <taxon>Viridiplantae</taxon>
        <taxon>Streptophyta</taxon>
        <taxon>Embryophyta</taxon>
        <taxon>Tracheophyta</taxon>
        <taxon>Spermatophyta</taxon>
        <taxon>Magnoliopsida</taxon>
        <taxon>Ranunculales</taxon>
        <taxon>Papaveraceae</taxon>
        <taxon>Papaveroideae</taxon>
        <taxon>Macleaya</taxon>
    </lineage>
</organism>
<dbReference type="InParanoid" id="A0A200PMK4"/>
<gene>
    <name evidence="1" type="ORF">BVC80_7861g4</name>
</gene>
<dbReference type="Proteomes" id="UP000195402">
    <property type="component" value="Unassembled WGS sequence"/>
</dbReference>
<dbReference type="AlphaFoldDB" id="A0A200PMK4"/>
<name>A0A200PMK4_MACCD</name>
<evidence type="ECO:0000313" key="1">
    <source>
        <dbReference type="EMBL" id="OUZ99417.1"/>
    </source>
</evidence>
<evidence type="ECO:0000313" key="2">
    <source>
        <dbReference type="Proteomes" id="UP000195402"/>
    </source>
</evidence>
<accession>A0A200PMK4</accession>
<protein>
    <submittedName>
        <fullName evidence="1">Uncharacterized protein</fullName>
    </submittedName>
</protein>
<proteinExistence type="predicted"/>
<sequence length="61" mass="6821">MAAFATIGDGKVALLYRRDTITLEQAKSVIFSDEKFEEAEEKHNNSLGLFVQGWKKSRSGT</sequence>
<reference evidence="1 2" key="1">
    <citation type="journal article" date="2017" name="Mol. Plant">
        <title>The Genome of Medicinal Plant Macleaya cordata Provides New Insights into Benzylisoquinoline Alkaloids Metabolism.</title>
        <authorList>
            <person name="Liu X."/>
            <person name="Liu Y."/>
            <person name="Huang P."/>
            <person name="Ma Y."/>
            <person name="Qing Z."/>
            <person name="Tang Q."/>
            <person name="Cao H."/>
            <person name="Cheng P."/>
            <person name="Zheng Y."/>
            <person name="Yuan Z."/>
            <person name="Zhou Y."/>
            <person name="Liu J."/>
            <person name="Tang Z."/>
            <person name="Zhuo Y."/>
            <person name="Zhang Y."/>
            <person name="Yu L."/>
            <person name="Huang J."/>
            <person name="Yang P."/>
            <person name="Peng Q."/>
            <person name="Zhang J."/>
            <person name="Jiang W."/>
            <person name="Zhang Z."/>
            <person name="Lin K."/>
            <person name="Ro D.K."/>
            <person name="Chen X."/>
            <person name="Xiong X."/>
            <person name="Shang Y."/>
            <person name="Huang S."/>
            <person name="Zeng J."/>
        </authorList>
    </citation>
    <scope>NUCLEOTIDE SEQUENCE [LARGE SCALE GENOMIC DNA]</scope>
    <source>
        <strain evidence="2">cv. BLH2017</strain>
        <tissue evidence="1">Root</tissue>
    </source>
</reference>